<dbReference type="AlphaFoldDB" id="A0A246BTC9"/>
<evidence type="ECO:0000313" key="3">
    <source>
        <dbReference type="Proteomes" id="UP000197208"/>
    </source>
</evidence>
<sequence length="157" mass="17348">MTFEGVHGHSYAGGGPAESQATWGDHAPDHRTWWGWALKNAMDEATRLADALPGSPAAQAWLLHAVVLREDLHALGYDYPFAPAPQHPPEYEQIWLWAERGYYVQVLAADPVTLTGFIVFPNPAPEEMSGACNWERELLTYAYPDAKAFIDAVALSN</sequence>
<gene>
    <name evidence="2" type="ORF">CBQ26_00295</name>
</gene>
<feature type="region of interest" description="Disordered" evidence="1">
    <location>
        <begin position="1"/>
        <end position="24"/>
    </location>
</feature>
<protein>
    <submittedName>
        <fullName evidence="2">Uncharacterized protein</fullName>
    </submittedName>
</protein>
<comment type="caution">
    <text evidence="2">The sequence shown here is derived from an EMBL/GenBank/DDBJ whole genome shotgun (WGS) entry which is preliminary data.</text>
</comment>
<name>A0A246BTC9_9DEIO</name>
<dbReference type="Proteomes" id="UP000197208">
    <property type="component" value="Unassembled WGS sequence"/>
</dbReference>
<dbReference type="EMBL" id="NHMK01000003">
    <property type="protein sequence ID" value="OWL98931.1"/>
    <property type="molecule type" value="Genomic_DNA"/>
</dbReference>
<accession>A0A246BTC9</accession>
<proteinExistence type="predicted"/>
<reference evidence="2 3" key="1">
    <citation type="submission" date="2017-05" db="EMBL/GenBank/DDBJ databases">
        <title>De novo genome assembly of Deniococcus indicus strain DR1.</title>
        <authorList>
            <person name="Chauhan D."/>
            <person name="Yennamalli R.M."/>
            <person name="Priyadarshini R."/>
        </authorList>
    </citation>
    <scope>NUCLEOTIDE SEQUENCE [LARGE SCALE GENOMIC DNA]</scope>
    <source>
        <strain evidence="2 3">DR1</strain>
    </source>
</reference>
<evidence type="ECO:0000256" key="1">
    <source>
        <dbReference type="SAM" id="MobiDB-lite"/>
    </source>
</evidence>
<keyword evidence="3" id="KW-1185">Reference proteome</keyword>
<evidence type="ECO:0000313" key="2">
    <source>
        <dbReference type="EMBL" id="OWL98931.1"/>
    </source>
</evidence>
<organism evidence="2 3">
    <name type="scientific">Deinococcus indicus</name>
    <dbReference type="NCBI Taxonomy" id="223556"/>
    <lineage>
        <taxon>Bacteria</taxon>
        <taxon>Thermotogati</taxon>
        <taxon>Deinococcota</taxon>
        <taxon>Deinococci</taxon>
        <taxon>Deinococcales</taxon>
        <taxon>Deinococcaceae</taxon>
        <taxon>Deinococcus</taxon>
    </lineage>
</organism>